<evidence type="ECO:0000313" key="2">
    <source>
        <dbReference type="Proteomes" id="UP000030993"/>
    </source>
</evidence>
<gene>
    <name evidence="1" type="ORF">NZ47_12045</name>
</gene>
<dbReference type="Proteomes" id="UP000030993">
    <property type="component" value="Unassembled WGS sequence"/>
</dbReference>
<dbReference type="EMBL" id="JSCE01000220">
    <property type="protein sequence ID" value="KHM50663.1"/>
    <property type="molecule type" value="Genomic_DNA"/>
</dbReference>
<organism evidence="1 2">
    <name type="scientific">Anaerovibrio lipolyticus</name>
    <dbReference type="NCBI Taxonomy" id="82374"/>
    <lineage>
        <taxon>Bacteria</taxon>
        <taxon>Bacillati</taxon>
        <taxon>Bacillota</taxon>
        <taxon>Negativicutes</taxon>
        <taxon>Selenomonadales</taxon>
        <taxon>Selenomonadaceae</taxon>
        <taxon>Anaerovibrio</taxon>
    </lineage>
</organism>
<keyword evidence="2" id="KW-1185">Reference proteome</keyword>
<comment type="caution">
    <text evidence="1">The sequence shown here is derived from an EMBL/GenBank/DDBJ whole genome shotgun (WGS) entry which is preliminary data.</text>
</comment>
<protein>
    <submittedName>
        <fullName evidence="1">Uncharacterized protein</fullName>
    </submittedName>
</protein>
<dbReference type="RefSeq" id="WP_039211196.1">
    <property type="nucleotide sequence ID" value="NZ_JSCE01000220.1"/>
</dbReference>
<reference evidence="1 2" key="1">
    <citation type="journal article" date="2013" name="PLoS ONE">
        <title>Identification and characterization of three novel lipases belonging to families II and V from Anaerovibrio lipolyticus 5ST.</title>
        <authorList>
            <person name="Prive F."/>
            <person name="Kaderbhai N.N."/>
            <person name="Girdwood S."/>
            <person name="Worgan H.J."/>
            <person name="Pinloche E."/>
            <person name="Scollan N.D."/>
            <person name="Huws S.A."/>
            <person name="Newbold C.J."/>
        </authorList>
    </citation>
    <scope>NUCLEOTIDE SEQUENCE [LARGE SCALE GENOMIC DNA]</scope>
    <source>
        <strain evidence="1 2">5S</strain>
    </source>
</reference>
<accession>A0A0B2JVB5</accession>
<name>A0A0B2JVB5_9FIRM</name>
<evidence type="ECO:0000313" key="1">
    <source>
        <dbReference type="EMBL" id="KHM50663.1"/>
    </source>
</evidence>
<dbReference type="AlphaFoldDB" id="A0A0B2JVB5"/>
<sequence>MASDNLTTLRFNFDMDAVKAAGLTTDELLAPMREYAQEKGISEPESGFFTLPTDRNSYCKITKWILYYIDEQPKFLSFFNSIISTINDEVEDCLPDLKEM</sequence>
<proteinExistence type="predicted"/>